<dbReference type="InterPro" id="IPR013766">
    <property type="entry name" value="Thioredoxin_domain"/>
</dbReference>
<keyword evidence="3" id="KW-0560">Oxidoreductase</keyword>
<accession>A0AAD5H4G4</accession>
<dbReference type="AlphaFoldDB" id="A0AAD5H4G4"/>
<evidence type="ECO:0000256" key="2">
    <source>
        <dbReference type="ARBA" id="ARBA00022737"/>
    </source>
</evidence>
<name>A0AAD5H4G4_9CHLO</name>
<evidence type="ECO:0000313" key="10">
    <source>
        <dbReference type="EMBL" id="KAI7839017.1"/>
    </source>
</evidence>
<organism evidence="10 11">
    <name type="scientific">Chlorella ohadii</name>
    <dbReference type="NCBI Taxonomy" id="2649997"/>
    <lineage>
        <taxon>Eukaryota</taxon>
        <taxon>Viridiplantae</taxon>
        <taxon>Chlorophyta</taxon>
        <taxon>core chlorophytes</taxon>
        <taxon>Trebouxiophyceae</taxon>
        <taxon>Chlorellales</taxon>
        <taxon>Chlorellaceae</taxon>
        <taxon>Chlorella clade</taxon>
        <taxon>Chlorella</taxon>
    </lineage>
</organism>
<evidence type="ECO:0000256" key="5">
    <source>
        <dbReference type="ARBA" id="ARBA00025782"/>
    </source>
</evidence>
<reference evidence="10" key="1">
    <citation type="submission" date="2020-11" db="EMBL/GenBank/DDBJ databases">
        <title>Chlorella ohadii genome sequencing and assembly.</title>
        <authorList>
            <person name="Murik O."/>
            <person name="Treves H."/>
            <person name="Kedem I."/>
            <person name="Shotland Y."/>
            <person name="Kaplan A."/>
        </authorList>
    </citation>
    <scope>NUCLEOTIDE SEQUENCE</scope>
    <source>
        <strain evidence="10">1</strain>
    </source>
</reference>
<proteinExistence type="inferred from homology"/>
<dbReference type="EMBL" id="JADXDR010000108">
    <property type="protein sequence ID" value="KAI7839017.1"/>
    <property type="molecule type" value="Genomic_DNA"/>
</dbReference>
<comment type="similarity">
    <text evidence="5">Belongs to the nucleoredoxin family.</text>
</comment>
<evidence type="ECO:0000256" key="4">
    <source>
        <dbReference type="ARBA" id="ARBA00023027"/>
    </source>
</evidence>
<evidence type="ECO:0000256" key="8">
    <source>
        <dbReference type="SAM" id="Phobius"/>
    </source>
</evidence>
<dbReference type="EC" id="1.8.1.8" evidence="1"/>
<keyword evidence="8" id="KW-1133">Transmembrane helix</keyword>
<gene>
    <name evidence="10" type="ORF">COHA_007159</name>
</gene>
<dbReference type="PANTHER" id="PTHR13871:SF96">
    <property type="entry name" value="THIOREDOXIN DOMAIN-CONTAINING PROTEIN"/>
    <property type="match status" value="1"/>
</dbReference>
<comment type="caution">
    <text evidence="10">The sequence shown here is derived from an EMBL/GenBank/DDBJ whole genome shotgun (WGS) entry which is preliminary data.</text>
</comment>
<comment type="catalytic activity">
    <reaction evidence="7">
        <text>[protein]-dithiol + NADP(+) = [protein]-disulfide + NADPH + H(+)</text>
        <dbReference type="Rhea" id="RHEA:18753"/>
        <dbReference type="Rhea" id="RHEA-COMP:10593"/>
        <dbReference type="Rhea" id="RHEA-COMP:10594"/>
        <dbReference type="ChEBI" id="CHEBI:15378"/>
        <dbReference type="ChEBI" id="CHEBI:29950"/>
        <dbReference type="ChEBI" id="CHEBI:50058"/>
        <dbReference type="ChEBI" id="CHEBI:57783"/>
        <dbReference type="ChEBI" id="CHEBI:58349"/>
        <dbReference type="EC" id="1.8.1.8"/>
    </reaction>
</comment>
<evidence type="ECO:0000259" key="9">
    <source>
        <dbReference type="PROSITE" id="PS51352"/>
    </source>
</evidence>
<feature type="domain" description="Thioredoxin" evidence="9">
    <location>
        <begin position="6"/>
        <end position="143"/>
    </location>
</feature>
<dbReference type="InterPro" id="IPR052259">
    <property type="entry name" value="Nucleoredoxin-like"/>
</dbReference>
<dbReference type="GO" id="GO:0047134">
    <property type="term" value="F:protein-disulfide reductase [NAD(P)H] activity"/>
    <property type="evidence" value="ECO:0007669"/>
    <property type="project" value="UniProtKB-EC"/>
</dbReference>
<dbReference type="PANTHER" id="PTHR13871">
    <property type="entry name" value="THIOREDOXIN"/>
    <property type="match status" value="1"/>
</dbReference>
<evidence type="ECO:0000256" key="3">
    <source>
        <dbReference type="ARBA" id="ARBA00023002"/>
    </source>
</evidence>
<sequence>MVSAAEALGLQGVELLAHGAGGKLERVKAEEALAGKTIGIYFSAHWCGPCRAFTPTLARVYETVKSKHDDFAIVFVSADRNPQQFEEYYGSMPWLAVPFQEHAVQQRLSSRFSVAGIPRLVIVGPDGGVIASDARAAVMADRQGEHFPWPGAAGPSLLSSLLSSRGLLLLFFAFYYLVQWLTKK</sequence>
<comment type="catalytic activity">
    <reaction evidence="6">
        <text>[protein]-dithiol + NAD(+) = [protein]-disulfide + NADH + H(+)</text>
        <dbReference type="Rhea" id="RHEA:18749"/>
        <dbReference type="Rhea" id="RHEA-COMP:10593"/>
        <dbReference type="Rhea" id="RHEA-COMP:10594"/>
        <dbReference type="ChEBI" id="CHEBI:15378"/>
        <dbReference type="ChEBI" id="CHEBI:29950"/>
        <dbReference type="ChEBI" id="CHEBI:50058"/>
        <dbReference type="ChEBI" id="CHEBI:57540"/>
        <dbReference type="ChEBI" id="CHEBI:57945"/>
        <dbReference type="EC" id="1.8.1.8"/>
    </reaction>
</comment>
<keyword evidence="4" id="KW-0520">NAD</keyword>
<feature type="transmembrane region" description="Helical" evidence="8">
    <location>
        <begin position="157"/>
        <end position="178"/>
    </location>
</feature>
<dbReference type="PROSITE" id="PS51352">
    <property type="entry name" value="THIOREDOXIN_2"/>
    <property type="match status" value="1"/>
</dbReference>
<evidence type="ECO:0000256" key="7">
    <source>
        <dbReference type="ARBA" id="ARBA00047804"/>
    </source>
</evidence>
<dbReference type="Proteomes" id="UP001205105">
    <property type="component" value="Unassembled WGS sequence"/>
</dbReference>
<protein>
    <recommendedName>
        <fullName evidence="1">protein-disulfide reductase</fullName>
        <ecNumber evidence="1">1.8.1.8</ecNumber>
    </recommendedName>
</protein>
<keyword evidence="11" id="KW-1185">Reference proteome</keyword>
<keyword evidence="2" id="KW-0677">Repeat</keyword>
<dbReference type="SUPFAM" id="SSF52833">
    <property type="entry name" value="Thioredoxin-like"/>
    <property type="match status" value="1"/>
</dbReference>
<evidence type="ECO:0000256" key="6">
    <source>
        <dbReference type="ARBA" id="ARBA00047388"/>
    </source>
</evidence>
<evidence type="ECO:0000313" key="11">
    <source>
        <dbReference type="Proteomes" id="UP001205105"/>
    </source>
</evidence>
<dbReference type="InterPro" id="IPR036249">
    <property type="entry name" value="Thioredoxin-like_sf"/>
</dbReference>
<evidence type="ECO:0000256" key="1">
    <source>
        <dbReference type="ARBA" id="ARBA00012612"/>
    </source>
</evidence>
<dbReference type="CDD" id="cd02964">
    <property type="entry name" value="TryX_like_family"/>
    <property type="match status" value="1"/>
</dbReference>
<dbReference type="InterPro" id="IPR012336">
    <property type="entry name" value="Thioredoxin-like_fold"/>
</dbReference>
<dbReference type="Pfam" id="PF13905">
    <property type="entry name" value="Thioredoxin_8"/>
    <property type="match status" value="1"/>
</dbReference>
<keyword evidence="8" id="KW-0812">Transmembrane</keyword>
<keyword evidence="8" id="KW-0472">Membrane</keyword>
<dbReference type="Gene3D" id="3.40.30.10">
    <property type="entry name" value="Glutaredoxin"/>
    <property type="match status" value="1"/>
</dbReference>